<dbReference type="EMBL" id="VDLV01000049">
    <property type="protein sequence ID" value="MBA1380811.1"/>
    <property type="molecule type" value="Genomic_DNA"/>
</dbReference>
<dbReference type="InterPro" id="IPR024079">
    <property type="entry name" value="MetalloPept_cat_dom_sf"/>
</dbReference>
<organism evidence="2 3">
    <name type="scientific">Pseudomonas brassicacearum subsp. neoaurantiaca</name>
    <dbReference type="NCBI Taxonomy" id="494916"/>
    <lineage>
        <taxon>Bacteria</taxon>
        <taxon>Pseudomonadati</taxon>
        <taxon>Pseudomonadota</taxon>
        <taxon>Gammaproteobacteria</taxon>
        <taxon>Pseudomonadales</taxon>
        <taxon>Pseudomonadaceae</taxon>
        <taxon>Pseudomonas</taxon>
    </lineage>
</organism>
<protein>
    <recommendedName>
        <fullName evidence="1">Dermonecrotic toxin N-terminal domain-containing protein</fullName>
    </recommendedName>
</protein>
<evidence type="ECO:0000313" key="2">
    <source>
        <dbReference type="EMBL" id="MBA1380811.1"/>
    </source>
</evidence>
<reference evidence="2 3" key="1">
    <citation type="submission" date="2019-06" db="EMBL/GenBank/DDBJ databases">
        <title>Analysis of the biodiversity of Brassica napus bacterial endophytes for the selection of potential efficient biofertilizers for rapeseed crops.</title>
        <authorList>
            <person name="Jimenez-Gomez A."/>
            <person name="Saati-Santamaria Z."/>
            <person name="Menendez E."/>
            <person name="Rivas R."/>
            <person name="Mateos P.F."/>
            <person name="Velazquez E."/>
            <person name="Garcia-Fraile P."/>
        </authorList>
    </citation>
    <scope>NUCLEOTIDE SEQUENCE [LARGE SCALE GENOMIC DNA]</scope>
    <source>
        <strain evidence="2 3">CDVBN10</strain>
    </source>
</reference>
<gene>
    <name evidence="2" type="ORF">FHK92_23945</name>
</gene>
<dbReference type="GO" id="GO:0008237">
    <property type="term" value="F:metallopeptidase activity"/>
    <property type="evidence" value="ECO:0007669"/>
    <property type="project" value="InterPro"/>
</dbReference>
<dbReference type="RefSeq" id="WP_181290149.1">
    <property type="nucleotide sequence ID" value="NZ_VDLV01000049.1"/>
</dbReference>
<proteinExistence type="predicted"/>
<accession>A0A7V8UFU0</accession>
<evidence type="ECO:0000259" key="1">
    <source>
        <dbReference type="Pfam" id="PF20178"/>
    </source>
</evidence>
<comment type="caution">
    <text evidence="2">The sequence shown here is derived from an EMBL/GenBank/DDBJ whole genome shotgun (WGS) entry which is preliminary data.</text>
</comment>
<evidence type="ECO:0000313" key="3">
    <source>
        <dbReference type="Proteomes" id="UP000572407"/>
    </source>
</evidence>
<feature type="domain" description="Dermonecrotic toxin N-terminal" evidence="1">
    <location>
        <begin position="811"/>
        <end position="1027"/>
    </location>
</feature>
<dbReference type="Proteomes" id="UP000572407">
    <property type="component" value="Unassembled WGS sequence"/>
</dbReference>
<name>A0A7V8UFU0_9PSED</name>
<dbReference type="InterPro" id="IPR046673">
    <property type="entry name" value="ToxA_N"/>
</dbReference>
<sequence>MTTRPAPLLFPEILAAERLDQLTTPNELTQEDLDWLRHVSLPSHTQRAAKTPPMFAERILLQAEKKTPIALAGCFALSTSSGGNSADTGPAFLYTPMEGIRKFHSPVSLGTAIDQMRLDAARRNDLYSLLSVSQRSELLGTSEITQTRHVIEGDIFKDQLASIESAQHLNASSMVSELVKLPSLTSMLDQILNEMLPKLDYRQARLALGKGVRPGGAEDIGVTESMPLTDAVLIYFHHQGWPPGHYGYITFPGTASSPYTAAQWLDLITRAATQLIPALARCIEGFWKKMSSSFYLSRRKLLEQVIHDGLWASILAEREKGQLTQAQSHELIRMFRPSSQDKTPLFIETIRLGERASDYVELAGSLMISGKDHYLYTPIQGIRKVDNYSAFRDALLTEPNAAMAKEAIYSLLDLEGCNRFLRFDEPQISGKPADLPIAEYLADSMLEKQQKNLHYALEMSRQDDVDAQALVDKALDIRAFVNKNLLSQPTAGHWGTHPAFYGNLRSSNLRADQLERNIKSYTDIAQTFDELFTRLPNSGGASLYTRPRDLLSQLTNVFSLGIRAEAELRARNETLPSIAHELINTVFTFDADYPDRSLRTGVRGFRPDVYSLTLKRSDKDQTVQLPLANCFLLTERGGLDTPYSGMGILWTPSEGLQAFSSVEAVTRRLNHCLLDSRKRFAYLANLPSAQRRPHAQYQLESYELIQENVLLNRMKSFITYFEAEHAYLSTLKAGDWHLTGATLQRSLQALLGKGAPNNLERATRIARADKLRHTLPAWLGTAALDEQRFHVELLEQYKNSASEGKDYLHGIEPVRTYVQRKLQMILAARFPHKKLNPETVQITPTLAVVGAASSLTDFALCHVDVTEKSFQVSSTSTQPLPDGLNETAVRQILSSLDVQTTFKQALTQGLSGVAADVLPRRQRFCRQLPWQLLQYAHALHLQQHLSATAFDLIHQIMDMPDAIAREAVQNAHAIFRPLELIKTGGAAAVKAAGLYVISSSADTASPHILYAPYHDGHQLTEFKDEASIIAAFNAPGALQDLLIRRLPEDQQATFKHLLASTLGKVSEITLAANPISANLLDTLYDDNAKMLTDMASTRTRKGREIDWSTVLHVLSAGARFVGRHLPGKLSIIGTLWDSYDDFKTSSQAFQQGDWKAGLHNFIGGAAEMVSLGFLNRDDTFGLLEPIEPASSSTLSRSDWTNITSTAAPRTDLQPFEAVGISLSRLKELVDGTYEAVENGRLYIPLAGKVFQVARYNQAWRIIHDDGEGPLVTRSPGDTWEIDPQRQTIRFGQAGSTIALGCSDYFAKETLNIEARGMMEIRRKYPHRAAAIVQALETARFYSRNALHNFAQLKRNVVQGSRLDTFLKSFFGVVRVDSQLIDKIEAAISPMCTALADPYWEQLNSNRIVVGHLRFLDDSASAFVMEPSPAGRIYLTQRFFEPELDWYKSAVPDFFDVEAHAQASILIHETSHQFFDTFDFTYLDAACPFLDLIPTTTHYGRERYETQKDLQLNGFSLTTPKSKLFTRWDSADNTQKGFELLPKMKSAAKEILKISRARNLDEARDAFLNPIVPDQRIDLILRNADSLTLLICEMGRQLDPPPSR</sequence>
<dbReference type="Pfam" id="PF20178">
    <property type="entry name" value="ToxA_N"/>
    <property type="match status" value="1"/>
</dbReference>
<dbReference type="Gene3D" id="3.40.390.10">
    <property type="entry name" value="Collagenase (Catalytic Domain)"/>
    <property type="match status" value="1"/>
</dbReference>